<dbReference type="SMART" id="SM00353">
    <property type="entry name" value="HLH"/>
    <property type="match status" value="1"/>
</dbReference>
<dbReference type="GO" id="GO:0046983">
    <property type="term" value="F:protein dimerization activity"/>
    <property type="evidence" value="ECO:0007669"/>
    <property type="project" value="InterPro"/>
</dbReference>
<proteinExistence type="predicted"/>
<dbReference type="PANTHER" id="PTHR19290">
    <property type="entry name" value="BASIC HELIX-LOOP-HELIX PROTEIN NEUROGENIN-RELATED"/>
    <property type="match status" value="1"/>
</dbReference>
<dbReference type="InterPro" id="IPR011598">
    <property type="entry name" value="bHLH_dom"/>
</dbReference>
<dbReference type="GO" id="GO:0070888">
    <property type="term" value="F:E-box binding"/>
    <property type="evidence" value="ECO:0007669"/>
    <property type="project" value="TreeGrafter"/>
</dbReference>
<name>A0AA85JNR8_TRIRE</name>
<dbReference type="GO" id="GO:0007423">
    <property type="term" value="P:sensory organ development"/>
    <property type="evidence" value="ECO:0007669"/>
    <property type="project" value="TreeGrafter"/>
</dbReference>
<feature type="domain" description="BHLH" evidence="2">
    <location>
        <begin position="1"/>
        <end position="113"/>
    </location>
</feature>
<dbReference type="AlphaFoldDB" id="A0AA85JNR8"/>
<dbReference type="Proteomes" id="UP000050795">
    <property type="component" value="Unassembled WGS sequence"/>
</dbReference>
<dbReference type="GO" id="GO:0005634">
    <property type="term" value="C:nucleus"/>
    <property type="evidence" value="ECO:0007669"/>
    <property type="project" value="TreeGrafter"/>
</dbReference>
<reference evidence="4" key="2">
    <citation type="submission" date="2023-11" db="UniProtKB">
        <authorList>
            <consortium name="WormBaseParasite"/>
        </authorList>
    </citation>
    <scope>IDENTIFICATION</scope>
</reference>
<reference evidence="3" key="1">
    <citation type="submission" date="2022-06" db="EMBL/GenBank/DDBJ databases">
        <authorList>
            <person name="Berger JAMES D."/>
            <person name="Berger JAMES D."/>
        </authorList>
    </citation>
    <scope>NUCLEOTIDE SEQUENCE [LARGE SCALE GENOMIC DNA]</scope>
</reference>
<dbReference type="Gene3D" id="4.10.280.10">
    <property type="entry name" value="Helix-loop-helix DNA-binding domain"/>
    <property type="match status" value="1"/>
</dbReference>
<evidence type="ECO:0000256" key="1">
    <source>
        <dbReference type="SAM" id="MobiDB-lite"/>
    </source>
</evidence>
<dbReference type="WBParaSite" id="TREG1_30970.1">
    <property type="protein sequence ID" value="TREG1_30970.1"/>
    <property type="gene ID" value="TREG1_30970"/>
</dbReference>
<evidence type="ECO:0000313" key="3">
    <source>
        <dbReference type="Proteomes" id="UP000050795"/>
    </source>
</evidence>
<dbReference type="GO" id="GO:0061564">
    <property type="term" value="P:axon development"/>
    <property type="evidence" value="ECO:0007669"/>
    <property type="project" value="TreeGrafter"/>
</dbReference>
<dbReference type="GO" id="GO:0045944">
    <property type="term" value="P:positive regulation of transcription by RNA polymerase II"/>
    <property type="evidence" value="ECO:0007669"/>
    <property type="project" value="TreeGrafter"/>
</dbReference>
<feature type="compositionally biased region" description="Low complexity" evidence="1">
    <location>
        <begin position="73"/>
        <end position="89"/>
    </location>
</feature>
<dbReference type="Pfam" id="PF00010">
    <property type="entry name" value="HLH"/>
    <property type="match status" value="1"/>
</dbReference>
<organism evidence="3 4">
    <name type="scientific">Trichobilharzia regenti</name>
    <name type="common">Nasal bird schistosome</name>
    <dbReference type="NCBI Taxonomy" id="157069"/>
    <lineage>
        <taxon>Eukaryota</taxon>
        <taxon>Metazoa</taxon>
        <taxon>Spiralia</taxon>
        <taxon>Lophotrochozoa</taxon>
        <taxon>Platyhelminthes</taxon>
        <taxon>Trematoda</taxon>
        <taxon>Digenea</taxon>
        <taxon>Strigeidida</taxon>
        <taxon>Schistosomatoidea</taxon>
        <taxon>Schistosomatidae</taxon>
        <taxon>Trichobilharzia</taxon>
    </lineage>
</organism>
<evidence type="ECO:0000313" key="4">
    <source>
        <dbReference type="WBParaSite" id="TREG1_30970.1"/>
    </source>
</evidence>
<dbReference type="GO" id="GO:0000981">
    <property type="term" value="F:DNA-binding transcription factor activity, RNA polymerase II-specific"/>
    <property type="evidence" value="ECO:0007669"/>
    <property type="project" value="TreeGrafter"/>
</dbReference>
<accession>A0AA85JNR8</accession>
<dbReference type="PROSITE" id="PS50888">
    <property type="entry name" value="BHLH"/>
    <property type="match status" value="1"/>
</dbReference>
<keyword evidence="3" id="KW-1185">Reference proteome</keyword>
<sequence>MRRARANARERSRMHGLNSALDTLRQHILPSALVNGDISLDCDGTHSRIQVNHTTMGNEQKHRQSKTVTDQMSHTSATTNNNNNKNMSNLHQFGQKLSKIETLRLACNYIGLLASILNNIQFDSITDIIKYLCHGLSQITTNQIAAALHSDPSRLLKHYTLDKQQGEEAEAKFEAEVEAQVETKVKEEKRTSSIEDDILLSSSSSLLMSSKSTTITTTTPPTKTATTTNSWWINSPMMNGSVHQTEKLSTELMRSNGLESKLTNTERLIDNFDCQQTALLSPSIQQQQQQQQQMCSSKCRDLIKNQNYYYYYYGCYCYYSQNINSSLSIHQHNQAEIDEWMNNSTLTNLPVNYYTTENKNNQPIEVNHLENWLNKTKVSRFNDEERNFTSSNYVNNNNNNDSNKDSLQIDPYSYHHHYSSYCNSHPDGEYYDSCRLMMNTIHANSTCIDYTGDYSEIQ</sequence>
<evidence type="ECO:0000259" key="2">
    <source>
        <dbReference type="PROSITE" id="PS50888"/>
    </source>
</evidence>
<dbReference type="InterPro" id="IPR036638">
    <property type="entry name" value="HLH_DNA-bd_sf"/>
</dbReference>
<feature type="region of interest" description="Disordered" evidence="1">
    <location>
        <begin position="211"/>
        <end position="230"/>
    </location>
</feature>
<dbReference type="SUPFAM" id="SSF47459">
    <property type="entry name" value="HLH, helix-loop-helix DNA-binding domain"/>
    <property type="match status" value="1"/>
</dbReference>
<feature type="region of interest" description="Disordered" evidence="1">
    <location>
        <begin position="53"/>
        <end position="89"/>
    </location>
</feature>
<protein>
    <recommendedName>
        <fullName evidence="2">BHLH domain-containing protein</fullName>
    </recommendedName>
</protein>
<dbReference type="InterPro" id="IPR050359">
    <property type="entry name" value="bHLH_transcription_factors"/>
</dbReference>
<dbReference type="PANTHER" id="PTHR19290:SF134">
    <property type="entry name" value="NEUROGENIC DIFFERENTIATION FACTOR 1"/>
    <property type="match status" value="1"/>
</dbReference>